<dbReference type="InterPro" id="IPR006446">
    <property type="entry name" value="RhaTrfase"/>
</dbReference>
<dbReference type="InterPro" id="IPR029044">
    <property type="entry name" value="Nucleotide-diphossugar_trans"/>
</dbReference>
<gene>
    <name evidence="5" type="ORF">BN874_2770008</name>
</gene>
<protein>
    <submittedName>
        <fullName evidence="5">WbbU</fullName>
    </submittedName>
</protein>
<keyword evidence="2" id="KW-0328">Glycosyltransferase</keyword>
<dbReference type="GO" id="GO:0016757">
    <property type="term" value="F:glycosyltransferase activity"/>
    <property type="evidence" value="ECO:0007669"/>
    <property type="project" value="UniProtKB-KW"/>
</dbReference>
<feature type="domain" description="Glycosyltransferase 2-like" evidence="4">
    <location>
        <begin position="9"/>
        <end position="111"/>
    </location>
</feature>
<accession>A0A7U7J4U2</accession>
<evidence type="ECO:0000256" key="2">
    <source>
        <dbReference type="ARBA" id="ARBA00022676"/>
    </source>
</evidence>
<dbReference type="Proteomes" id="UP000019184">
    <property type="component" value="Unassembled WGS sequence"/>
</dbReference>
<dbReference type="SUPFAM" id="SSF53448">
    <property type="entry name" value="Nucleotide-diphospho-sugar transferases"/>
    <property type="match status" value="1"/>
</dbReference>
<dbReference type="CDD" id="cd02526">
    <property type="entry name" value="GT2_RfbF_like"/>
    <property type="match status" value="1"/>
</dbReference>
<dbReference type="Pfam" id="PF00535">
    <property type="entry name" value="Glycos_transf_2"/>
    <property type="match status" value="1"/>
</dbReference>
<dbReference type="NCBIfam" id="TIGR01556">
    <property type="entry name" value="rhamnosyltran"/>
    <property type="match status" value="1"/>
</dbReference>
<evidence type="ECO:0000313" key="6">
    <source>
        <dbReference type="Proteomes" id="UP000019184"/>
    </source>
</evidence>
<evidence type="ECO:0000313" key="5">
    <source>
        <dbReference type="EMBL" id="CDH45675.1"/>
    </source>
</evidence>
<organism evidence="5 6">
    <name type="scientific">Candidatus Contendobacter odensis Run_B_J11</name>
    <dbReference type="NCBI Taxonomy" id="1400861"/>
    <lineage>
        <taxon>Bacteria</taxon>
        <taxon>Pseudomonadati</taxon>
        <taxon>Pseudomonadota</taxon>
        <taxon>Gammaproteobacteria</taxon>
        <taxon>Candidatus Competibacteraceae</taxon>
        <taxon>Candidatus Contendibacter</taxon>
    </lineage>
</organism>
<dbReference type="AlphaFoldDB" id="A0A7U7J4U2"/>
<dbReference type="Gene3D" id="3.90.550.10">
    <property type="entry name" value="Spore Coat Polysaccharide Biosynthesis Protein SpsA, Chain A"/>
    <property type="match status" value="1"/>
</dbReference>
<name>A0A7U7J4U2_9GAMM</name>
<dbReference type="PANTHER" id="PTHR43179">
    <property type="entry name" value="RHAMNOSYLTRANSFERASE WBBL"/>
    <property type="match status" value="1"/>
</dbReference>
<dbReference type="InterPro" id="IPR001173">
    <property type="entry name" value="Glyco_trans_2-like"/>
</dbReference>
<comment type="caution">
    <text evidence="5">The sequence shown here is derived from an EMBL/GenBank/DDBJ whole genome shotgun (WGS) entry which is preliminary data.</text>
</comment>
<evidence type="ECO:0000256" key="1">
    <source>
        <dbReference type="ARBA" id="ARBA00006739"/>
    </source>
</evidence>
<evidence type="ECO:0000256" key="3">
    <source>
        <dbReference type="ARBA" id="ARBA00022679"/>
    </source>
</evidence>
<reference evidence="5 6" key="1">
    <citation type="journal article" date="2014" name="ISME J.">
        <title>Candidatus Competibacter-lineage genomes retrieved from metagenomes reveal functional metabolic diversity.</title>
        <authorList>
            <person name="McIlroy S.J."/>
            <person name="Albertsen M."/>
            <person name="Andresen E.K."/>
            <person name="Saunders A.M."/>
            <person name="Kristiansen R."/>
            <person name="Stokholm-Bjerregaard M."/>
            <person name="Nielsen K.L."/>
            <person name="Nielsen P.H."/>
        </authorList>
    </citation>
    <scope>NUCLEOTIDE SEQUENCE [LARGE SCALE GENOMIC DNA]</scope>
    <source>
        <strain evidence="5 6">Run_B_J11</strain>
    </source>
</reference>
<sequence length="310" mass="35854">MKRPIVYAVVVTYYPQADTFLPLMNELVQQTDMVIIVDNTDASDDRFFEVLYKKNSYIEHINIIRLGKNFGIAAALNVGIEAAKIAGCTHVLLSDQDSLPDSKMVFNLLRAELEVSKTGVKVGAVGPTYTDLHTKITYPFQAQLPRHFFYGHQAPTPANPHVEALTLITSGTLIPIEVFQDVSLMREDFFIDQVDIEWCHRARSRGYHLFGTGYATMYQRMGESHLRVWYLRWRNESAYSPLRIYYRLRNYVALCRLEYIDWRWKLRSSWYSAGIVYTHVFFGANRLEALKMVLKGVWHGLCQKMGQYEG</sequence>
<evidence type="ECO:0000259" key="4">
    <source>
        <dbReference type="Pfam" id="PF00535"/>
    </source>
</evidence>
<comment type="similarity">
    <text evidence="1">Belongs to the glycosyltransferase 2 family.</text>
</comment>
<dbReference type="PANTHER" id="PTHR43179:SF12">
    <property type="entry name" value="GALACTOFURANOSYLTRANSFERASE GLFT2"/>
    <property type="match status" value="1"/>
</dbReference>
<keyword evidence="6" id="KW-1185">Reference proteome</keyword>
<dbReference type="EMBL" id="CBTK010000198">
    <property type="protein sequence ID" value="CDH45675.1"/>
    <property type="molecule type" value="Genomic_DNA"/>
</dbReference>
<keyword evidence="3" id="KW-0808">Transferase</keyword>
<proteinExistence type="inferred from homology"/>